<dbReference type="NCBIfam" id="TIGR00539">
    <property type="entry name" value="hemN_rel"/>
    <property type="match status" value="1"/>
</dbReference>
<dbReference type="Proteomes" id="UP000784880">
    <property type="component" value="Unassembled WGS sequence"/>
</dbReference>
<dbReference type="InterPro" id="IPR007197">
    <property type="entry name" value="rSAM"/>
</dbReference>
<evidence type="ECO:0000313" key="6">
    <source>
        <dbReference type="Proteomes" id="UP000784880"/>
    </source>
</evidence>
<dbReference type="PANTHER" id="PTHR13932">
    <property type="entry name" value="COPROPORPHYRINIGEN III OXIDASE"/>
    <property type="match status" value="1"/>
</dbReference>
<reference evidence="5 6" key="1">
    <citation type="submission" date="2021-06" db="EMBL/GenBank/DDBJ databases">
        <title>Bacillus sp. RD4P76, an endophyte from a halophyte.</title>
        <authorList>
            <person name="Sun J.-Q."/>
        </authorList>
    </citation>
    <scope>NUCLEOTIDE SEQUENCE [LARGE SCALE GENOMIC DNA]</scope>
    <source>
        <strain evidence="5 6">CGMCC 1.15917</strain>
    </source>
</reference>
<dbReference type="SFLD" id="SFLDS00029">
    <property type="entry name" value="Radical_SAM"/>
    <property type="match status" value="1"/>
</dbReference>
<comment type="subcellular location">
    <subcellularLocation>
        <location evidence="3">Cytoplasm</location>
    </subcellularLocation>
</comment>
<evidence type="ECO:0000256" key="2">
    <source>
        <dbReference type="ARBA" id="ARBA00017228"/>
    </source>
</evidence>
<evidence type="ECO:0000313" key="5">
    <source>
        <dbReference type="EMBL" id="MBU9713951.1"/>
    </source>
</evidence>
<comment type="caution">
    <text evidence="5">The sequence shown here is derived from an EMBL/GenBank/DDBJ whole genome shotgun (WGS) entry which is preliminary data.</text>
</comment>
<evidence type="ECO:0000256" key="1">
    <source>
        <dbReference type="ARBA" id="ARBA00006100"/>
    </source>
</evidence>
<dbReference type="EMBL" id="JAHQCS010000155">
    <property type="protein sequence ID" value="MBU9713951.1"/>
    <property type="molecule type" value="Genomic_DNA"/>
</dbReference>
<dbReference type="InterPro" id="IPR034505">
    <property type="entry name" value="Coproporphyrinogen-III_oxidase"/>
</dbReference>
<gene>
    <name evidence="5" type="primary">hemW</name>
    <name evidence="5" type="ORF">KS419_19650</name>
</gene>
<dbReference type="InterPro" id="IPR010723">
    <property type="entry name" value="HemN_C"/>
</dbReference>
<dbReference type="SFLD" id="SFLDF00288">
    <property type="entry name" value="HemN-like__clustered_with_nucl"/>
    <property type="match status" value="1"/>
</dbReference>
<evidence type="ECO:0000256" key="3">
    <source>
        <dbReference type="RuleBase" id="RU364116"/>
    </source>
</evidence>
<keyword evidence="3" id="KW-0949">S-adenosyl-L-methionine</keyword>
<keyword evidence="3" id="KW-0143">Chaperone</keyword>
<organism evidence="5 6">
    <name type="scientific">Evansella tamaricis</name>
    <dbReference type="NCBI Taxonomy" id="2069301"/>
    <lineage>
        <taxon>Bacteria</taxon>
        <taxon>Bacillati</taxon>
        <taxon>Bacillota</taxon>
        <taxon>Bacilli</taxon>
        <taxon>Bacillales</taxon>
        <taxon>Bacillaceae</taxon>
        <taxon>Evansella</taxon>
    </lineage>
</organism>
<proteinExistence type="inferred from homology"/>
<dbReference type="Pfam" id="PF04055">
    <property type="entry name" value="Radical_SAM"/>
    <property type="match status" value="1"/>
</dbReference>
<keyword evidence="3" id="KW-0349">Heme</keyword>
<dbReference type="SFLD" id="SFLDG01082">
    <property type="entry name" value="B12-binding_domain_containing"/>
    <property type="match status" value="1"/>
</dbReference>
<dbReference type="SFLD" id="SFLDG01065">
    <property type="entry name" value="anaerobic_coproporphyrinogen-I"/>
    <property type="match status" value="1"/>
</dbReference>
<keyword evidence="3" id="KW-0004">4Fe-4S</keyword>
<comment type="function">
    <text evidence="3">Probably acts as a heme chaperone, transferring heme to an unknown acceptor. Binds one molecule of heme per monomer, possibly covalently. Binds 1 [4Fe-4S] cluster. The cluster is coordinated with 3 cysteines and an exchangeable S-adenosyl-L-methionine.</text>
</comment>
<comment type="similarity">
    <text evidence="1">Belongs to the anaerobic coproporphyrinogen-III oxidase family. HemW subfamily.</text>
</comment>
<dbReference type="PROSITE" id="PS51918">
    <property type="entry name" value="RADICAL_SAM"/>
    <property type="match status" value="1"/>
</dbReference>
<dbReference type="InterPro" id="IPR006638">
    <property type="entry name" value="Elp3/MiaA/NifB-like_rSAM"/>
</dbReference>
<dbReference type="RefSeq" id="WP_217068192.1">
    <property type="nucleotide sequence ID" value="NZ_JAHQCS010000155.1"/>
</dbReference>
<keyword evidence="3" id="KW-0408">Iron</keyword>
<evidence type="ECO:0000259" key="4">
    <source>
        <dbReference type="PROSITE" id="PS51918"/>
    </source>
</evidence>
<keyword evidence="3" id="KW-0411">Iron-sulfur</keyword>
<keyword evidence="3" id="KW-0479">Metal-binding</keyword>
<dbReference type="PANTHER" id="PTHR13932:SF5">
    <property type="entry name" value="RADICAL S-ADENOSYL METHIONINE DOMAIN-CONTAINING PROTEIN 1, MITOCHONDRIAL"/>
    <property type="match status" value="1"/>
</dbReference>
<dbReference type="SFLD" id="SFLDF00562">
    <property type="entry name" value="HemN-like__clustered_with_heat"/>
    <property type="match status" value="1"/>
</dbReference>
<keyword evidence="3" id="KW-0963">Cytoplasm</keyword>
<sequence>MKPKAVYVHVPFCEQICHYCDFNKFFLDRQPVSEYLDLCETEIVNTLRKFPTKGITSVYVGGGTPTSLSTAQLRQLLTAVKTHFPLEKQCEWTVEVNPGSADQDKLVMMKELGVNRLSIGVQTFDENLLKAIGRDHQVMDVMETISTCKEVGFQNISMDLMIGLPNQTTEQVKETLRETLNLKVQHISAYSLKVEEKTVFYQLWRKGKLPLPGEDVEADMYEILRNTLAGSGFSQYEISNFAIPGYESKHNLTYWDNDAYYGIGAGSHSYVDGVRRINHGPLPKYIASMKETGFPYREEHEVSKKEQMEEELFMGLRKRSGVSLSVFNQKYGLELFQVFPEAISDLQEKGLLVVEEGYIRLTERGVPLGNEVFERFLLGEESWN</sequence>
<accession>A0ABS6JK37</accession>
<feature type="domain" description="Radical SAM core" evidence="4">
    <location>
        <begin position="1"/>
        <end position="234"/>
    </location>
</feature>
<dbReference type="SMART" id="SM00729">
    <property type="entry name" value="Elp3"/>
    <property type="match status" value="1"/>
</dbReference>
<dbReference type="InterPro" id="IPR004559">
    <property type="entry name" value="HemW-like"/>
</dbReference>
<name>A0ABS6JK37_9BACI</name>
<protein>
    <recommendedName>
        <fullName evidence="2 3">Heme chaperone HemW</fullName>
    </recommendedName>
</protein>
<dbReference type="CDD" id="cd01335">
    <property type="entry name" value="Radical_SAM"/>
    <property type="match status" value="1"/>
</dbReference>
<dbReference type="Pfam" id="PF06969">
    <property type="entry name" value="HemN_C"/>
    <property type="match status" value="1"/>
</dbReference>
<keyword evidence="6" id="KW-1185">Reference proteome</keyword>